<name>A0A9D1UUU7_9MICC</name>
<dbReference type="PANTHER" id="PTHR43617:SF31">
    <property type="entry name" value="MYCOTHIOL ACETYLTRANSFERASE"/>
    <property type="match status" value="1"/>
</dbReference>
<dbReference type="EC" id="2.3.1.189" evidence="4"/>
<evidence type="ECO:0000313" key="8">
    <source>
        <dbReference type="Proteomes" id="UP000824151"/>
    </source>
</evidence>
<comment type="caution">
    <text evidence="7">The sequence shown here is derived from an EMBL/GenBank/DDBJ whole genome shotgun (WGS) entry which is preliminary data.</text>
</comment>
<keyword evidence="1 7" id="KW-0808">Transferase</keyword>
<dbReference type="GO" id="GO:0010125">
    <property type="term" value="P:mycothiol biosynthetic process"/>
    <property type="evidence" value="ECO:0007669"/>
    <property type="project" value="UniProtKB-UniRule"/>
</dbReference>
<dbReference type="AlphaFoldDB" id="A0A9D1UUU7"/>
<protein>
    <recommendedName>
        <fullName evidence="4">Mycothiol synthase</fullName>
        <ecNumber evidence="4">2.3.1.189</ecNumber>
    </recommendedName>
</protein>
<dbReference type="PROSITE" id="PS51186">
    <property type="entry name" value="GNAT"/>
    <property type="match status" value="1"/>
</dbReference>
<proteinExistence type="inferred from homology"/>
<organism evidence="7 8">
    <name type="scientific">Candidatus Nesterenkonia stercoripullorum</name>
    <dbReference type="NCBI Taxonomy" id="2838701"/>
    <lineage>
        <taxon>Bacteria</taxon>
        <taxon>Bacillati</taxon>
        <taxon>Actinomycetota</taxon>
        <taxon>Actinomycetes</taxon>
        <taxon>Micrococcales</taxon>
        <taxon>Micrococcaceae</taxon>
        <taxon>Nesterenkonia</taxon>
    </lineage>
</organism>
<dbReference type="PANTHER" id="PTHR43617">
    <property type="entry name" value="L-AMINO ACID N-ACETYLTRANSFERASE"/>
    <property type="match status" value="1"/>
</dbReference>
<evidence type="ECO:0000313" key="7">
    <source>
        <dbReference type="EMBL" id="HIX00875.1"/>
    </source>
</evidence>
<dbReference type="Gene3D" id="3.40.630.30">
    <property type="match status" value="1"/>
</dbReference>
<dbReference type="NCBIfam" id="TIGR03448">
    <property type="entry name" value="mycothiol_MshD"/>
    <property type="match status" value="1"/>
</dbReference>
<dbReference type="SUPFAM" id="SSF55729">
    <property type="entry name" value="Acyl-CoA N-acyltransferases (Nat)"/>
    <property type="match status" value="1"/>
</dbReference>
<feature type="region of interest" description="Disordered" evidence="5">
    <location>
        <begin position="61"/>
        <end position="84"/>
    </location>
</feature>
<gene>
    <name evidence="7" type="primary">mshD</name>
    <name evidence="7" type="ORF">H9871_12125</name>
</gene>
<dbReference type="InterPro" id="IPR017813">
    <property type="entry name" value="Mycothiol_AcTrfase"/>
</dbReference>
<evidence type="ECO:0000256" key="1">
    <source>
        <dbReference type="ARBA" id="ARBA00022679"/>
    </source>
</evidence>
<keyword evidence="3 7" id="KW-0012">Acyltransferase</keyword>
<reference evidence="7" key="1">
    <citation type="journal article" date="2021" name="PeerJ">
        <title>Extensive microbial diversity within the chicken gut microbiome revealed by metagenomics and culture.</title>
        <authorList>
            <person name="Gilroy R."/>
            <person name="Ravi A."/>
            <person name="Getino M."/>
            <person name="Pursley I."/>
            <person name="Horton D.L."/>
            <person name="Alikhan N.F."/>
            <person name="Baker D."/>
            <person name="Gharbi K."/>
            <person name="Hall N."/>
            <person name="Watson M."/>
            <person name="Adriaenssens E.M."/>
            <person name="Foster-Nyarko E."/>
            <person name="Jarju S."/>
            <person name="Secka A."/>
            <person name="Antonio M."/>
            <person name="Oren A."/>
            <person name="Chaudhuri R.R."/>
            <person name="La Ragione R."/>
            <person name="Hildebrand F."/>
            <person name="Pallen M.J."/>
        </authorList>
    </citation>
    <scope>NUCLEOTIDE SEQUENCE</scope>
    <source>
        <strain evidence="7">ChiHejej3B27-3195</strain>
    </source>
</reference>
<dbReference type="CDD" id="cd04301">
    <property type="entry name" value="NAT_SF"/>
    <property type="match status" value="1"/>
</dbReference>
<dbReference type="GO" id="GO:0008999">
    <property type="term" value="F:protein-N-terminal-alanine acetyltransferase activity"/>
    <property type="evidence" value="ECO:0007669"/>
    <property type="project" value="TreeGrafter"/>
</dbReference>
<dbReference type="GO" id="GO:0035447">
    <property type="term" value="F:mycothiol synthase activity"/>
    <property type="evidence" value="ECO:0007669"/>
    <property type="project" value="UniProtKB-UniRule"/>
</dbReference>
<keyword evidence="2" id="KW-0677">Repeat</keyword>
<feature type="domain" description="N-acetyltransferase" evidence="6">
    <location>
        <begin position="204"/>
        <end position="355"/>
    </location>
</feature>
<dbReference type="EMBL" id="DXGD01000449">
    <property type="protein sequence ID" value="HIX00875.1"/>
    <property type="molecule type" value="Genomic_DNA"/>
</dbReference>
<reference evidence="7" key="2">
    <citation type="submission" date="2021-04" db="EMBL/GenBank/DDBJ databases">
        <authorList>
            <person name="Gilroy R."/>
        </authorList>
    </citation>
    <scope>NUCLEOTIDE SEQUENCE</scope>
    <source>
        <strain evidence="7">ChiHejej3B27-3195</strain>
    </source>
</reference>
<dbReference type="Pfam" id="PF00583">
    <property type="entry name" value="Acetyltransf_1"/>
    <property type="match status" value="1"/>
</dbReference>
<evidence type="ECO:0000256" key="4">
    <source>
        <dbReference type="NCBIfam" id="TIGR03448"/>
    </source>
</evidence>
<evidence type="ECO:0000259" key="6">
    <source>
        <dbReference type="PROSITE" id="PS51186"/>
    </source>
</evidence>
<dbReference type="Proteomes" id="UP000824151">
    <property type="component" value="Unassembled WGS sequence"/>
</dbReference>
<evidence type="ECO:0000256" key="5">
    <source>
        <dbReference type="SAM" id="MobiDB-lite"/>
    </source>
</evidence>
<accession>A0A9D1UUU7</accession>
<feature type="non-terminal residue" evidence="7">
    <location>
        <position position="355"/>
    </location>
</feature>
<dbReference type="InterPro" id="IPR000182">
    <property type="entry name" value="GNAT_dom"/>
</dbReference>
<dbReference type="InterPro" id="IPR050276">
    <property type="entry name" value="MshD_Acetyltransferase"/>
</dbReference>
<dbReference type="InterPro" id="IPR016181">
    <property type="entry name" value="Acyl_CoA_acyltransferase"/>
</dbReference>
<dbReference type="PIRSF" id="PIRSF021524">
    <property type="entry name" value="MSH_acetyltransferase"/>
    <property type="match status" value="1"/>
</dbReference>
<evidence type="ECO:0000256" key="3">
    <source>
        <dbReference type="ARBA" id="ARBA00023315"/>
    </source>
</evidence>
<evidence type="ECO:0000256" key="2">
    <source>
        <dbReference type="ARBA" id="ARBA00022737"/>
    </source>
</evidence>
<feature type="compositionally biased region" description="Low complexity" evidence="5">
    <location>
        <begin position="63"/>
        <end position="84"/>
    </location>
</feature>
<dbReference type="HAMAP" id="MF_01698">
    <property type="entry name" value="MshD"/>
    <property type="match status" value="1"/>
</dbReference>
<sequence>MSADANRDTQLSDIEISIEILRGAPTEERVRALIDLAQAAEEADANPPFSEQTVVELHKAAEAADPGPGAEADSGSSTDTSGTHSHGLHIAYAWGDKPSDTAEDTLLTGAGIVVEGDTGSPDVVEMVVRPNCRQHGIGSRLAAALADDVLAPQPDRIQRAWAHGGHDAAARLANRYGWGPVRELWRMRLTSLEDVPEPRLPETVTIRPFVPGQDDAAWLHANALAFSDHPEQGRLTQEDLDARTQEDWFSAPGFLLAEEDGEIIGFHWTKVHAAEEQEDAGGRAEAIGEVYVVGVVPTAQGRGLGLSLTLAGIEHLRSKGLGAIMLYVDADNTAAVELYRKLGFTRWDVDTMYAP</sequence>